<evidence type="ECO:0000256" key="6">
    <source>
        <dbReference type="ARBA" id="ARBA00023136"/>
    </source>
</evidence>
<dbReference type="PROSITE" id="PS50928">
    <property type="entry name" value="ABC_TM1"/>
    <property type="match status" value="1"/>
</dbReference>
<dbReference type="InterPro" id="IPR000515">
    <property type="entry name" value="MetI-like"/>
</dbReference>
<dbReference type="RefSeq" id="WP_371753652.1">
    <property type="nucleotide sequence ID" value="NZ_JAYJLD010000008.1"/>
</dbReference>
<name>A0ABU5ZKC0_9BACL</name>
<reference evidence="9" key="1">
    <citation type="submission" date="2023-12" db="EMBL/GenBank/DDBJ databases">
        <title>Fervidustalea candida gen. nov., sp. nov., a novel member of the family Paenibacillaceae isolated from a geothermal area.</title>
        <authorList>
            <person name="Li W.-J."/>
            <person name="Jiao J.-Y."/>
            <person name="Chen Y."/>
        </authorList>
    </citation>
    <scope>NUCLEOTIDE SEQUENCE</scope>
    <source>
        <strain evidence="9">SYSU GA230002</strain>
    </source>
</reference>
<evidence type="ECO:0000256" key="1">
    <source>
        <dbReference type="ARBA" id="ARBA00004651"/>
    </source>
</evidence>
<protein>
    <submittedName>
        <fullName evidence="9">ABC transporter permease</fullName>
    </submittedName>
</protein>
<feature type="transmembrane region" description="Helical" evidence="7">
    <location>
        <begin position="179"/>
        <end position="201"/>
    </location>
</feature>
<keyword evidence="5 7" id="KW-1133">Transmembrane helix</keyword>
<comment type="subcellular location">
    <subcellularLocation>
        <location evidence="1 7">Cell membrane</location>
        <topology evidence="1 7">Multi-pass membrane protein</topology>
    </subcellularLocation>
</comment>
<evidence type="ECO:0000256" key="5">
    <source>
        <dbReference type="ARBA" id="ARBA00022989"/>
    </source>
</evidence>
<evidence type="ECO:0000313" key="9">
    <source>
        <dbReference type="EMBL" id="MEB3101535.1"/>
    </source>
</evidence>
<proteinExistence type="inferred from homology"/>
<keyword evidence="4 7" id="KW-0812">Transmembrane</keyword>
<evidence type="ECO:0000256" key="4">
    <source>
        <dbReference type="ARBA" id="ARBA00022692"/>
    </source>
</evidence>
<accession>A0ABU5ZKC0</accession>
<dbReference type="Gene3D" id="1.10.3720.10">
    <property type="entry name" value="MetI-like"/>
    <property type="match status" value="1"/>
</dbReference>
<dbReference type="PANTHER" id="PTHR43163:SF6">
    <property type="entry name" value="DIPEPTIDE TRANSPORT SYSTEM PERMEASE PROTEIN DPPB-RELATED"/>
    <property type="match status" value="1"/>
</dbReference>
<keyword evidence="10" id="KW-1185">Reference proteome</keyword>
<evidence type="ECO:0000256" key="7">
    <source>
        <dbReference type="RuleBase" id="RU363032"/>
    </source>
</evidence>
<dbReference type="PANTHER" id="PTHR43163">
    <property type="entry name" value="DIPEPTIDE TRANSPORT SYSTEM PERMEASE PROTEIN DPPB-RELATED"/>
    <property type="match status" value="1"/>
</dbReference>
<feature type="transmembrane region" description="Helical" evidence="7">
    <location>
        <begin position="261"/>
        <end position="287"/>
    </location>
</feature>
<feature type="transmembrane region" description="Helical" evidence="7">
    <location>
        <begin position="137"/>
        <end position="158"/>
    </location>
</feature>
<dbReference type="InterPro" id="IPR045621">
    <property type="entry name" value="BPD_transp_1_N"/>
</dbReference>
<dbReference type="EMBL" id="JAYJLD010000008">
    <property type="protein sequence ID" value="MEB3101535.1"/>
    <property type="molecule type" value="Genomic_DNA"/>
</dbReference>
<evidence type="ECO:0000313" key="10">
    <source>
        <dbReference type="Proteomes" id="UP001310386"/>
    </source>
</evidence>
<sequence length="344" mass="38565">MNTLRYTGKRLVLGLIVLFGISAITFLIVRVIPSDPAAIYLGPRAKPEQIEQLTREMGLNKPLIVQYGVYLKNMIMGDWGESLRTHRPVLEDIKSFFPVSLEIILLSLIFSGGIGLLLGVLSARYKGKWFDHLTRMISIFGVSVPSFWIGLVLQFIFFSKLGWLPINGKMSIEMEMGNPVAMITGFALIDAMITGNWAAFAHMLPHYVLPVLTLSLYPIGLMTRLTRSNMLEILNADFIRLARSNGISEWKILLHYALKNVFGTILTVLGLVFSYSLLGSFFVEIIYNWTGMGSYAVKSIISMDYPAIMGVTVLIAFVYVLTNLITDILQAWLDPRITLEGEQN</sequence>
<gene>
    <name evidence="9" type="ORF">VF724_07645</name>
</gene>
<comment type="similarity">
    <text evidence="7">Belongs to the binding-protein-dependent transport system permease family.</text>
</comment>
<dbReference type="SUPFAM" id="SSF161098">
    <property type="entry name" value="MetI-like"/>
    <property type="match status" value="1"/>
</dbReference>
<dbReference type="InterPro" id="IPR035906">
    <property type="entry name" value="MetI-like_sf"/>
</dbReference>
<dbReference type="Proteomes" id="UP001310386">
    <property type="component" value="Unassembled WGS sequence"/>
</dbReference>
<organism evidence="9 10">
    <name type="scientific">Ferviditalea candida</name>
    <dbReference type="NCBI Taxonomy" id="3108399"/>
    <lineage>
        <taxon>Bacteria</taxon>
        <taxon>Bacillati</taxon>
        <taxon>Bacillota</taxon>
        <taxon>Bacilli</taxon>
        <taxon>Bacillales</taxon>
        <taxon>Paenibacillaceae</taxon>
        <taxon>Ferviditalea</taxon>
    </lineage>
</organism>
<feature type="transmembrane region" description="Helical" evidence="7">
    <location>
        <begin position="207"/>
        <end position="225"/>
    </location>
</feature>
<keyword evidence="2 7" id="KW-0813">Transport</keyword>
<comment type="caution">
    <text evidence="9">The sequence shown here is derived from an EMBL/GenBank/DDBJ whole genome shotgun (WGS) entry which is preliminary data.</text>
</comment>
<feature type="domain" description="ABC transmembrane type-1" evidence="8">
    <location>
        <begin position="97"/>
        <end position="330"/>
    </location>
</feature>
<dbReference type="Pfam" id="PF00528">
    <property type="entry name" value="BPD_transp_1"/>
    <property type="match status" value="1"/>
</dbReference>
<feature type="transmembrane region" description="Helical" evidence="7">
    <location>
        <begin position="12"/>
        <end position="32"/>
    </location>
</feature>
<feature type="transmembrane region" description="Helical" evidence="7">
    <location>
        <begin position="103"/>
        <end position="125"/>
    </location>
</feature>
<evidence type="ECO:0000259" key="8">
    <source>
        <dbReference type="PROSITE" id="PS50928"/>
    </source>
</evidence>
<dbReference type="Pfam" id="PF19300">
    <property type="entry name" value="BPD_transp_1_N"/>
    <property type="match status" value="1"/>
</dbReference>
<keyword evidence="6 7" id="KW-0472">Membrane</keyword>
<feature type="transmembrane region" description="Helical" evidence="7">
    <location>
        <begin position="307"/>
        <end position="326"/>
    </location>
</feature>
<keyword evidence="3" id="KW-1003">Cell membrane</keyword>
<dbReference type="CDD" id="cd06261">
    <property type="entry name" value="TM_PBP2"/>
    <property type="match status" value="1"/>
</dbReference>
<evidence type="ECO:0000256" key="2">
    <source>
        <dbReference type="ARBA" id="ARBA00022448"/>
    </source>
</evidence>
<evidence type="ECO:0000256" key="3">
    <source>
        <dbReference type="ARBA" id="ARBA00022475"/>
    </source>
</evidence>